<reference evidence="2" key="1">
    <citation type="submission" date="2017-02" db="UniProtKB">
        <authorList>
            <consortium name="WormBaseParasite"/>
        </authorList>
    </citation>
    <scope>IDENTIFICATION</scope>
</reference>
<organism evidence="1 2">
    <name type="scientific">Ascaris lumbricoides</name>
    <name type="common">Giant roundworm</name>
    <dbReference type="NCBI Taxonomy" id="6252"/>
    <lineage>
        <taxon>Eukaryota</taxon>
        <taxon>Metazoa</taxon>
        <taxon>Ecdysozoa</taxon>
        <taxon>Nematoda</taxon>
        <taxon>Chromadorea</taxon>
        <taxon>Rhabditida</taxon>
        <taxon>Spirurina</taxon>
        <taxon>Ascaridomorpha</taxon>
        <taxon>Ascaridoidea</taxon>
        <taxon>Ascarididae</taxon>
        <taxon>Ascaris</taxon>
    </lineage>
</organism>
<accession>A0A0M3IKM0</accession>
<proteinExistence type="predicted"/>
<name>A0A0M3IKM0_ASCLU</name>
<evidence type="ECO:0000313" key="2">
    <source>
        <dbReference type="WBParaSite" id="ALUE_0001929601-mRNA-1"/>
    </source>
</evidence>
<protein>
    <submittedName>
        <fullName evidence="2">DUF4283 domain-containing protein</fullName>
    </submittedName>
</protein>
<dbReference type="AlphaFoldDB" id="A0A0M3IKM0"/>
<dbReference type="WBParaSite" id="ALUE_0001929601-mRNA-1">
    <property type="protein sequence ID" value="ALUE_0001929601-mRNA-1"/>
    <property type="gene ID" value="ALUE_0001929601"/>
</dbReference>
<evidence type="ECO:0000313" key="1">
    <source>
        <dbReference type="Proteomes" id="UP000036681"/>
    </source>
</evidence>
<sequence length="93" mass="10582">MEMSEDLGDVGYGDGHQRGETVIHRGNSWAILNECAVMNGAHLRKVSVRLPIHWIKHSHIVCRIETKELRTIRVARVDLDAIVNVINEEQKIC</sequence>
<dbReference type="Proteomes" id="UP000036681">
    <property type="component" value="Unplaced"/>
</dbReference>
<keyword evidence="1" id="KW-1185">Reference proteome</keyword>